<protein>
    <submittedName>
        <fullName evidence="2">Uncharacterized protein</fullName>
    </submittedName>
</protein>
<accession>A0ABT8BLD3</accession>
<reference evidence="3" key="1">
    <citation type="journal article" date="2019" name="Int. J. Syst. Evol. Microbiol.">
        <title>The Global Catalogue of Microorganisms (GCM) 10K type strain sequencing project: providing services to taxonomists for standard genome sequencing and annotation.</title>
        <authorList>
            <consortium name="The Broad Institute Genomics Platform"/>
            <consortium name="The Broad Institute Genome Sequencing Center for Infectious Disease"/>
            <person name="Wu L."/>
            <person name="Ma J."/>
        </authorList>
    </citation>
    <scope>NUCLEOTIDE SEQUENCE [LARGE SCALE GENOMIC DNA]</scope>
    <source>
        <strain evidence="3">CECT 7069</strain>
    </source>
</reference>
<keyword evidence="3" id="KW-1185">Reference proteome</keyword>
<feature type="compositionally biased region" description="Acidic residues" evidence="1">
    <location>
        <begin position="53"/>
        <end position="64"/>
    </location>
</feature>
<feature type="compositionally biased region" description="Basic and acidic residues" evidence="1">
    <location>
        <begin position="36"/>
        <end position="45"/>
    </location>
</feature>
<evidence type="ECO:0000313" key="3">
    <source>
        <dbReference type="Proteomes" id="UP001224644"/>
    </source>
</evidence>
<name>A0ABT8BLD3_9HYPH</name>
<dbReference type="EMBL" id="JAUFPX010000014">
    <property type="protein sequence ID" value="MDN3591984.1"/>
    <property type="molecule type" value="Genomic_DNA"/>
</dbReference>
<dbReference type="RefSeq" id="WP_238228411.1">
    <property type="nucleotide sequence ID" value="NZ_BPQD01000046.1"/>
</dbReference>
<proteinExistence type="predicted"/>
<evidence type="ECO:0000256" key="1">
    <source>
        <dbReference type="SAM" id="MobiDB-lite"/>
    </source>
</evidence>
<sequence length="64" mass="6912">MSEKKAPLSNSTSGPATPDPQDPLTVPMDQVLTKDSSIEGRHTQEIVDPAEILPEDPEEQNDLA</sequence>
<feature type="region of interest" description="Disordered" evidence="1">
    <location>
        <begin position="1"/>
        <end position="64"/>
    </location>
</feature>
<gene>
    <name evidence="2" type="ORF">QWZ12_15395</name>
</gene>
<evidence type="ECO:0000313" key="2">
    <source>
        <dbReference type="EMBL" id="MDN3591984.1"/>
    </source>
</evidence>
<dbReference type="Proteomes" id="UP001224644">
    <property type="component" value="Unassembled WGS sequence"/>
</dbReference>
<comment type="caution">
    <text evidence="2">The sequence shown here is derived from an EMBL/GenBank/DDBJ whole genome shotgun (WGS) entry which is preliminary data.</text>
</comment>
<organism evidence="2 3">
    <name type="scientific">Methylobacterium adhaesivum</name>
    <dbReference type="NCBI Taxonomy" id="333297"/>
    <lineage>
        <taxon>Bacteria</taxon>
        <taxon>Pseudomonadati</taxon>
        <taxon>Pseudomonadota</taxon>
        <taxon>Alphaproteobacteria</taxon>
        <taxon>Hyphomicrobiales</taxon>
        <taxon>Methylobacteriaceae</taxon>
        <taxon>Methylobacterium</taxon>
    </lineage>
</organism>